<feature type="transmembrane region" description="Helical" evidence="1">
    <location>
        <begin position="21"/>
        <end position="41"/>
    </location>
</feature>
<keyword evidence="1" id="KW-0812">Transmembrane</keyword>
<evidence type="ECO:0000256" key="1">
    <source>
        <dbReference type="SAM" id="Phobius"/>
    </source>
</evidence>
<keyword evidence="1" id="KW-0472">Membrane</keyword>
<sequence>MDGNRAPRILRFAGREATLGLVVMGVFGVLLLGVSQGLIVARVMDLLSAPGIALGGALTGALAVLLLWQVVRDWRRFRTLEIATDGTWRLRNPFGSVLHTLAPGDPRAVDAFEREAWQFLGTPRRARLSWLEIELPDGRRFRSARSTAAFQAEAKLALRAHVNQAGRPSDIGAPK</sequence>
<dbReference type="STRING" id="502025.Hoch_3058"/>
<feature type="transmembrane region" description="Helical" evidence="1">
    <location>
        <begin position="47"/>
        <end position="68"/>
    </location>
</feature>
<reference evidence="2 3" key="1">
    <citation type="journal article" date="2010" name="Stand. Genomic Sci.">
        <title>Complete genome sequence of Haliangium ochraceum type strain (SMP-2).</title>
        <authorList>
            <consortium name="US DOE Joint Genome Institute (JGI-PGF)"/>
            <person name="Ivanova N."/>
            <person name="Daum C."/>
            <person name="Lang E."/>
            <person name="Abt B."/>
            <person name="Kopitz M."/>
            <person name="Saunders E."/>
            <person name="Lapidus A."/>
            <person name="Lucas S."/>
            <person name="Glavina Del Rio T."/>
            <person name="Nolan M."/>
            <person name="Tice H."/>
            <person name="Copeland A."/>
            <person name="Cheng J.F."/>
            <person name="Chen F."/>
            <person name="Bruce D."/>
            <person name="Goodwin L."/>
            <person name="Pitluck S."/>
            <person name="Mavromatis K."/>
            <person name="Pati A."/>
            <person name="Mikhailova N."/>
            <person name="Chen A."/>
            <person name="Palaniappan K."/>
            <person name="Land M."/>
            <person name="Hauser L."/>
            <person name="Chang Y.J."/>
            <person name="Jeffries C.D."/>
            <person name="Detter J.C."/>
            <person name="Brettin T."/>
            <person name="Rohde M."/>
            <person name="Goker M."/>
            <person name="Bristow J."/>
            <person name="Markowitz V."/>
            <person name="Eisen J.A."/>
            <person name="Hugenholtz P."/>
            <person name="Kyrpides N.C."/>
            <person name="Klenk H.P."/>
        </authorList>
    </citation>
    <scope>NUCLEOTIDE SEQUENCE [LARGE SCALE GENOMIC DNA]</scope>
    <source>
        <strain evidence="3">DSM 14365 / CIP 107738 / JCM 11303 / AJ 13395 / SMP-2</strain>
    </source>
</reference>
<evidence type="ECO:0000313" key="2">
    <source>
        <dbReference type="EMBL" id="ACY15564.1"/>
    </source>
</evidence>
<dbReference type="EMBL" id="CP001804">
    <property type="protein sequence ID" value="ACY15564.1"/>
    <property type="molecule type" value="Genomic_DNA"/>
</dbReference>
<dbReference type="HOGENOM" id="CLU_1530476_0_0_7"/>
<keyword evidence="1" id="KW-1133">Transmembrane helix</keyword>
<keyword evidence="3" id="KW-1185">Reference proteome</keyword>
<organism evidence="2 3">
    <name type="scientific">Haliangium ochraceum (strain DSM 14365 / JCM 11303 / SMP-2)</name>
    <dbReference type="NCBI Taxonomy" id="502025"/>
    <lineage>
        <taxon>Bacteria</taxon>
        <taxon>Pseudomonadati</taxon>
        <taxon>Myxococcota</taxon>
        <taxon>Polyangia</taxon>
        <taxon>Haliangiales</taxon>
        <taxon>Kofleriaceae</taxon>
        <taxon>Haliangium</taxon>
    </lineage>
</organism>
<dbReference type="AlphaFoldDB" id="D0LR56"/>
<dbReference type="Proteomes" id="UP000001880">
    <property type="component" value="Chromosome"/>
</dbReference>
<accession>D0LR56</accession>
<evidence type="ECO:0000313" key="3">
    <source>
        <dbReference type="Proteomes" id="UP000001880"/>
    </source>
</evidence>
<protein>
    <submittedName>
        <fullName evidence="2">Uncharacterized protein</fullName>
    </submittedName>
</protein>
<name>D0LR56_HALO1</name>
<gene>
    <name evidence="2" type="ordered locus">Hoch_3058</name>
</gene>
<dbReference type="KEGG" id="hoh:Hoch_3058"/>
<proteinExistence type="predicted"/>